<organism evidence="3 4">
    <name type="scientific">Pseudooceanicola marinus</name>
    <dbReference type="NCBI Taxonomy" id="396013"/>
    <lineage>
        <taxon>Bacteria</taxon>
        <taxon>Pseudomonadati</taxon>
        <taxon>Pseudomonadota</taxon>
        <taxon>Alphaproteobacteria</taxon>
        <taxon>Rhodobacterales</taxon>
        <taxon>Paracoccaceae</taxon>
        <taxon>Pseudooceanicola</taxon>
    </lineage>
</organism>
<sequence length="162" mass="16641">MRLSYAISLALLSIPQIALAQSSPGSSWTGSYNFSSPNSNLANTSQADLIKRAESGYYETFGADIYNNTTVYDRSVGDVYVGDGSSADIDYRTGENSGNESYTVGSVNNSTTEVNVDGSNNSVDINNSSSSQGCQNGSINVGSSSGFDISSGNSSVGGASGC</sequence>
<accession>A0A1X6Y7E8</accession>
<evidence type="ECO:0000256" key="1">
    <source>
        <dbReference type="SAM" id="MobiDB-lite"/>
    </source>
</evidence>
<evidence type="ECO:0008006" key="5">
    <source>
        <dbReference type="Google" id="ProtNLM"/>
    </source>
</evidence>
<reference evidence="3 4" key="1">
    <citation type="submission" date="2017-03" db="EMBL/GenBank/DDBJ databases">
        <authorList>
            <person name="Afonso C.L."/>
            <person name="Miller P.J."/>
            <person name="Scott M.A."/>
            <person name="Spackman E."/>
            <person name="Goraichik I."/>
            <person name="Dimitrov K.M."/>
            <person name="Suarez D.L."/>
            <person name="Swayne D.E."/>
        </authorList>
    </citation>
    <scope>NUCLEOTIDE SEQUENCE [LARGE SCALE GENOMIC DNA]</scope>
    <source>
        <strain evidence="3 4">CECT 7751</strain>
    </source>
</reference>
<keyword evidence="2" id="KW-0732">Signal</keyword>
<feature type="signal peptide" evidence="2">
    <location>
        <begin position="1"/>
        <end position="20"/>
    </location>
</feature>
<evidence type="ECO:0000256" key="2">
    <source>
        <dbReference type="SAM" id="SignalP"/>
    </source>
</evidence>
<evidence type="ECO:0000313" key="4">
    <source>
        <dbReference type="Proteomes" id="UP000193963"/>
    </source>
</evidence>
<evidence type="ECO:0000313" key="3">
    <source>
        <dbReference type="EMBL" id="SLN12921.1"/>
    </source>
</evidence>
<name>A0A1X6Y7E8_9RHOB</name>
<feature type="region of interest" description="Disordered" evidence="1">
    <location>
        <begin position="117"/>
        <end position="137"/>
    </location>
</feature>
<dbReference type="AlphaFoldDB" id="A0A1X6Y7E8"/>
<gene>
    <name evidence="3" type="ORF">PSM7751_00250</name>
</gene>
<dbReference type="Proteomes" id="UP000193963">
    <property type="component" value="Unassembled WGS sequence"/>
</dbReference>
<keyword evidence="4" id="KW-1185">Reference proteome</keyword>
<protein>
    <recommendedName>
        <fullName evidence="5">Curlin minor subunit CsgB</fullName>
    </recommendedName>
</protein>
<feature type="chain" id="PRO_5012100848" description="Curlin minor subunit CsgB" evidence="2">
    <location>
        <begin position="21"/>
        <end position="162"/>
    </location>
</feature>
<dbReference type="RefSeq" id="WP_085886173.1">
    <property type="nucleotide sequence ID" value="NZ_FWFN01000001.1"/>
</dbReference>
<proteinExistence type="predicted"/>
<dbReference type="EMBL" id="FWFN01000001">
    <property type="protein sequence ID" value="SLN12921.1"/>
    <property type="molecule type" value="Genomic_DNA"/>
</dbReference>
<dbReference type="OrthoDB" id="7906733at2"/>